<protein>
    <submittedName>
        <fullName evidence="1">Uncharacterized protein</fullName>
    </submittedName>
</protein>
<gene>
    <name evidence="1" type="ORF">UW41_C0010G0006</name>
</gene>
<name>A0A0G1JZ68_9BACT</name>
<accession>A0A0G1JZ68</accession>
<organism evidence="1 2">
    <name type="scientific">Candidatus Collierbacteria bacterium GW2011_GWC2_44_18</name>
    <dbReference type="NCBI Taxonomy" id="1618392"/>
    <lineage>
        <taxon>Bacteria</taxon>
        <taxon>Candidatus Collieribacteriota</taxon>
    </lineage>
</organism>
<sequence>MKVLYFDHMTQNVGYHITEQDIETTIRFLKAENKPCTREDAVKHLEEKAALAHMAAHKIVEDEKNGKIDPVILKKD</sequence>
<evidence type="ECO:0000313" key="2">
    <source>
        <dbReference type="Proteomes" id="UP000034172"/>
    </source>
</evidence>
<dbReference type="Proteomes" id="UP000034172">
    <property type="component" value="Unassembled WGS sequence"/>
</dbReference>
<comment type="caution">
    <text evidence="1">The sequence shown here is derived from an EMBL/GenBank/DDBJ whole genome shotgun (WGS) entry which is preliminary data.</text>
</comment>
<reference evidence="1 2" key="1">
    <citation type="journal article" date="2015" name="Nature">
        <title>rRNA introns, odd ribosomes, and small enigmatic genomes across a large radiation of phyla.</title>
        <authorList>
            <person name="Brown C.T."/>
            <person name="Hug L.A."/>
            <person name="Thomas B.C."/>
            <person name="Sharon I."/>
            <person name="Castelle C.J."/>
            <person name="Singh A."/>
            <person name="Wilkins M.J."/>
            <person name="Williams K.H."/>
            <person name="Banfield J.F."/>
        </authorList>
    </citation>
    <scope>NUCLEOTIDE SEQUENCE [LARGE SCALE GENOMIC DNA]</scope>
</reference>
<dbReference type="EMBL" id="LCIE01000010">
    <property type="protein sequence ID" value="KKT49167.1"/>
    <property type="molecule type" value="Genomic_DNA"/>
</dbReference>
<dbReference type="AlphaFoldDB" id="A0A0G1JZ68"/>
<evidence type="ECO:0000313" key="1">
    <source>
        <dbReference type="EMBL" id="KKT49167.1"/>
    </source>
</evidence>
<proteinExistence type="predicted"/>
<dbReference type="STRING" id="1618392.UW41_C0010G0006"/>